<dbReference type="FunFam" id="3.30.60.20:FF:000001">
    <property type="entry name" value="Protein unc-13 homolog B"/>
    <property type="match status" value="1"/>
</dbReference>
<keyword evidence="9" id="KW-0862">Zinc</keyword>
<evidence type="ECO:0000256" key="4">
    <source>
        <dbReference type="ARBA" id="ARBA00022490"/>
    </source>
</evidence>
<dbReference type="GO" id="GO:0005543">
    <property type="term" value="F:phospholipid binding"/>
    <property type="evidence" value="ECO:0007669"/>
    <property type="project" value="InterPro"/>
</dbReference>
<dbReference type="PROSITE" id="PS50004">
    <property type="entry name" value="C2"/>
    <property type="match status" value="3"/>
</dbReference>
<comment type="subcellular location">
    <subcellularLocation>
        <location evidence="2">Cytoplasm</location>
    </subcellularLocation>
    <subcellularLocation>
        <location evidence="1">Membrane</location>
        <topology evidence="1">Peripheral membrane protein</topology>
    </subcellularLocation>
    <subcellularLocation>
        <location evidence="14">Synapse</location>
    </subcellularLocation>
</comment>
<feature type="compositionally biased region" description="Pro residues" evidence="15">
    <location>
        <begin position="411"/>
        <end position="429"/>
    </location>
</feature>
<dbReference type="InterPro" id="IPR035892">
    <property type="entry name" value="C2_domain_sf"/>
</dbReference>
<dbReference type="InterPro" id="IPR037302">
    <property type="entry name" value="Unc-13_C2B"/>
</dbReference>
<evidence type="ECO:0000256" key="15">
    <source>
        <dbReference type="SAM" id="MobiDB-lite"/>
    </source>
</evidence>
<dbReference type="GO" id="GO:0008270">
    <property type="term" value="F:zinc ion binding"/>
    <property type="evidence" value="ECO:0007669"/>
    <property type="project" value="UniProtKB-KW"/>
</dbReference>
<feature type="region of interest" description="Disordered" evidence="15">
    <location>
        <begin position="252"/>
        <end position="563"/>
    </location>
</feature>
<evidence type="ECO:0000256" key="13">
    <source>
        <dbReference type="ARBA" id="ARBA00023136"/>
    </source>
</evidence>
<dbReference type="CDD" id="cd04027">
    <property type="entry name" value="C2B_Munc13"/>
    <property type="match status" value="1"/>
</dbReference>
<evidence type="ECO:0000256" key="1">
    <source>
        <dbReference type="ARBA" id="ARBA00004170"/>
    </source>
</evidence>
<dbReference type="PROSITE" id="PS50081">
    <property type="entry name" value="ZF_DAG_PE_2"/>
    <property type="match status" value="1"/>
</dbReference>
<keyword evidence="12" id="KW-0175">Coiled coil</keyword>
<keyword evidence="8" id="KW-0863">Zinc-finger</keyword>
<keyword evidence="11" id="KW-0770">Synapse</keyword>
<dbReference type="CDD" id="cd20859">
    <property type="entry name" value="C1_Munc13-2-like"/>
    <property type="match status" value="1"/>
</dbReference>
<name>A0A8S4AAK4_9TELE</name>
<evidence type="ECO:0000256" key="7">
    <source>
        <dbReference type="ARBA" id="ARBA00022737"/>
    </source>
</evidence>
<dbReference type="Pfam" id="PF00168">
    <property type="entry name" value="C2"/>
    <property type="match status" value="3"/>
</dbReference>
<evidence type="ECO:0000256" key="3">
    <source>
        <dbReference type="ARBA" id="ARBA00022483"/>
    </source>
</evidence>
<comment type="caution">
    <text evidence="20">The sequence shown here is derived from an EMBL/GenBank/DDBJ whole genome shotgun (WGS) entry which is preliminary data.</text>
</comment>
<dbReference type="Gene3D" id="1.10.357.50">
    <property type="match status" value="1"/>
</dbReference>
<dbReference type="GO" id="GO:0019992">
    <property type="term" value="F:diacylglycerol binding"/>
    <property type="evidence" value="ECO:0007669"/>
    <property type="project" value="InterPro"/>
</dbReference>
<evidence type="ECO:0000259" key="19">
    <source>
        <dbReference type="PROSITE" id="PS51259"/>
    </source>
</evidence>
<dbReference type="FunFam" id="2.60.40.150:FF:000014">
    <property type="entry name" value="protein unc-13 homolog B"/>
    <property type="match status" value="1"/>
</dbReference>
<dbReference type="InterPro" id="IPR000008">
    <property type="entry name" value="C2_dom"/>
</dbReference>
<dbReference type="SUPFAM" id="SSF57889">
    <property type="entry name" value="Cysteine-rich domain"/>
    <property type="match status" value="1"/>
</dbReference>
<dbReference type="GO" id="GO:0098831">
    <property type="term" value="C:presynaptic active zone cytoplasmic component"/>
    <property type="evidence" value="ECO:0007669"/>
    <property type="project" value="TreeGrafter"/>
</dbReference>
<dbReference type="GO" id="GO:0016081">
    <property type="term" value="P:synaptic vesicle docking"/>
    <property type="evidence" value="ECO:0007669"/>
    <property type="project" value="TreeGrafter"/>
</dbReference>
<dbReference type="FunFam" id="1.20.58.1100:FF:000001">
    <property type="entry name" value="Protein unc-13 homolog B"/>
    <property type="match status" value="1"/>
</dbReference>
<keyword evidence="5" id="KW-0597">Phosphoprotein</keyword>
<dbReference type="Pfam" id="PF06292">
    <property type="entry name" value="MUN"/>
    <property type="match status" value="1"/>
</dbReference>
<evidence type="ECO:0000259" key="16">
    <source>
        <dbReference type="PROSITE" id="PS50004"/>
    </source>
</evidence>
<keyword evidence="3" id="KW-0268">Exocytosis</keyword>
<evidence type="ECO:0000313" key="21">
    <source>
        <dbReference type="Proteomes" id="UP000677803"/>
    </source>
</evidence>
<dbReference type="PRINTS" id="PR00360">
    <property type="entry name" value="C2DOMAIN"/>
</dbReference>
<organism evidence="20 21">
    <name type="scientific">Menidia menidia</name>
    <name type="common">Atlantic silverside</name>
    <dbReference type="NCBI Taxonomy" id="238744"/>
    <lineage>
        <taxon>Eukaryota</taxon>
        <taxon>Metazoa</taxon>
        <taxon>Chordata</taxon>
        <taxon>Craniata</taxon>
        <taxon>Vertebrata</taxon>
        <taxon>Euteleostomi</taxon>
        <taxon>Actinopterygii</taxon>
        <taxon>Neopterygii</taxon>
        <taxon>Teleostei</taxon>
        <taxon>Neoteleostei</taxon>
        <taxon>Acanthomorphata</taxon>
        <taxon>Ovalentaria</taxon>
        <taxon>Atherinomorphae</taxon>
        <taxon>Atheriniformes</taxon>
        <taxon>Atherinopsidae</taxon>
        <taxon>Menidiinae</taxon>
        <taxon>Menidia</taxon>
    </lineage>
</organism>
<evidence type="ECO:0000256" key="5">
    <source>
        <dbReference type="ARBA" id="ARBA00022553"/>
    </source>
</evidence>
<evidence type="ECO:0000256" key="12">
    <source>
        <dbReference type="ARBA" id="ARBA00023054"/>
    </source>
</evidence>
<evidence type="ECO:0000313" key="20">
    <source>
        <dbReference type="EMBL" id="CAG5864867.1"/>
    </source>
</evidence>
<keyword evidence="4" id="KW-0963">Cytoplasm</keyword>
<evidence type="ECO:0000256" key="11">
    <source>
        <dbReference type="ARBA" id="ARBA00023018"/>
    </source>
</evidence>
<dbReference type="InterPro" id="IPR002219">
    <property type="entry name" value="PKC_DAG/PE"/>
</dbReference>
<dbReference type="InterPro" id="IPR010439">
    <property type="entry name" value="MUN_dom"/>
</dbReference>
<dbReference type="SMART" id="SM00109">
    <property type="entry name" value="C1"/>
    <property type="match status" value="1"/>
</dbReference>
<accession>A0A8S4AAK4</accession>
<evidence type="ECO:0000259" key="17">
    <source>
        <dbReference type="PROSITE" id="PS50081"/>
    </source>
</evidence>
<dbReference type="InterPro" id="IPR027080">
    <property type="entry name" value="Unc-13"/>
</dbReference>
<evidence type="ECO:0000256" key="9">
    <source>
        <dbReference type="ARBA" id="ARBA00022833"/>
    </source>
</evidence>
<dbReference type="Gene3D" id="1.20.58.1100">
    <property type="match status" value="1"/>
</dbReference>
<feature type="compositionally biased region" description="Low complexity" evidence="15">
    <location>
        <begin position="446"/>
        <end position="455"/>
    </location>
</feature>
<feature type="domain" description="C2" evidence="16">
    <location>
        <begin position="1"/>
        <end position="97"/>
    </location>
</feature>
<dbReference type="Proteomes" id="UP000677803">
    <property type="component" value="Unassembled WGS sequence"/>
</dbReference>
<feature type="compositionally biased region" description="Polar residues" evidence="15">
    <location>
        <begin position="287"/>
        <end position="309"/>
    </location>
</feature>
<evidence type="ECO:0000256" key="2">
    <source>
        <dbReference type="ARBA" id="ARBA00004496"/>
    </source>
</evidence>
<feature type="region of interest" description="Disordered" evidence="15">
    <location>
        <begin position="177"/>
        <end position="218"/>
    </location>
</feature>
<feature type="domain" description="Phorbol-ester/DAG-type" evidence="17">
    <location>
        <begin position="673"/>
        <end position="723"/>
    </location>
</feature>
<keyword evidence="21" id="KW-1185">Reference proteome</keyword>
<dbReference type="InterPro" id="IPR014772">
    <property type="entry name" value="Munc13_dom-2"/>
</dbReference>
<dbReference type="PROSITE" id="PS51258">
    <property type="entry name" value="MHD1"/>
    <property type="match status" value="1"/>
</dbReference>
<dbReference type="PANTHER" id="PTHR10480:SF1">
    <property type="entry name" value="PROTEIN UNC-13 HOMOLOG A"/>
    <property type="match status" value="1"/>
</dbReference>
<feature type="compositionally biased region" description="Polar residues" evidence="15">
    <location>
        <begin position="498"/>
        <end position="511"/>
    </location>
</feature>
<dbReference type="SMART" id="SM01145">
    <property type="entry name" value="DUF1041"/>
    <property type="match status" value="1"/>
</dbReference>
<dbReference type="GO" id="GO:0030672">
    <property type="term" value="C:synaptic vesicle membrane"/>
    <property type="evidence" value="ECO:0007669"/>
    <property type="project" value="TreeGrafter"/>
</dbReference>
<protein>
    <submittedName>
        <fullName evidence="20">(Atlantic silverside) hypothetical protein</fullName>
    </submittedName>
</protein>
<dbReference type="Gene3D" id="3.30.60.20">
    <property type="match status" value="1"/>
</dbReference>
<evidence type="ECO:0000256" key="10">
    <source>
        <dbReference type="ARBA" id="ARBA00022837"/>
    </source>
</evidence>
<dbReference type="PANTHER" id="PTHR10480">
    <property type="entry name" value="PROTEIN UNC-13 HOMOLOG"/>
    <property type="match status" value="1"/>
</dbReference>
<feature type="compositionally biased region" description="Acidic residues" evidence="15">
    <location>
        <begin position="375"/>
        <end position="409"/>
    </location>
</feature>
<feature type="domain" description="MHD1" evidence="18">
    <location>
        <begin position="1214"/>
        <end position="1357"/>
    </location>
</feature>
<reference evidence="20" key="1">
    <citation type="submission" date="2021-05" db="EMBL/GenBank/DDBJ databases">
        <authorList>
            <person name="Tigano A."/>
        </authorList>
    </citation>
    <scope>NUCLEOTIDE SEQUENCE</scope>
</reference>
<dbReference type="OrthoDB" id="10053234at2759"/>
<dbReference type="CDD" id="cd08395">
    <property type="entry name" value="C2C_Munc13"/>
    <property type="match status" value="1"/>
</dbReference>
<feature type="compositionally biased region" description="Polar residues" evidence="15">
    <location>
        <begin position="201"/>
        <end position="218"/>
    </location>
</feature>
<evidence type="ECO:0000259" key="18">
    <source>
        <dbReference type="PROSITE" id="PS51258"/>
    </source>
</evidence>
<evidence type="ECO:0000256" key="8">
    <source>
        <dbReference type="ARBA" id="ARBA00022771"/>
    </source>
</evidence>
<feature type="compositionally biased region" description="Basic and acidic residues" evidence="15">
    <location>
        <begin position="191"/>
        <end position="200"/>
    </location>
</feature>
<sequence length="1820" mass="205519">MSLLCVGVKKGKLDGPQEKFNTYVTLKVQNVKSTTIAVRGSQPCWEQDFMFEISRLDLGLTVEVWNKGLIWDTMVGTVWIPLRSIRQSNEEGPGQWLTLDSNVIMAENEICGTKDPTFHRLLLDTRFELPLDIPEEEARYWAKKLEQLNAMRDQDYAYQEEQERPLHAPSTQCCNWSLWGDQQNEDPDSAVDDRDSDYRSETSNSIPPPYYTTSQPNASMHQYPMRHQHYGHSYGDDVPELDYDHRTMRHYDSLDSATNGRSDIDSGSGSSRRTSRQYSLDSRHSLSDSPTDSRYASSGDLSRGSSQLSEGFVPGDGESLRGSEFYDENDSYHSCHSSVSYGKEDSPGWEGEDPQGAYSDEGGYLKDGGEGGALYDEEEGEYHYEDEEEIPYEDEDLYPLDGVQSEDQEPPYTPTPPTTAPGLIPPPEGPGTTRPPLEKQASLHHQQQQAGDQLQPVATATEPPPVSQDTPFPFPSLTADPTRPPFAPLQQDPPAMATTPSTIQAQAQNQDPKPPELEPQAEAPLEESPHFEQPPGIETPSAPVEKAEEPPVPSFPKREMMEPGPARAKANWLRLFSRVRLQLQEARGESVGIASLLLSAGMGGALYSIDSMPDLRKRKAMPLVRDLSLVQNSRKAGITSALTSSTLHNEELKSHVYKKTLQALIYPISCTTPHNFEVWTATTPTYCYECEGLLWGIARQGMRCTECGVKCHEKCQDLLNADCLQRAAEKSSKHGAEDRTQNIIMVLKDRMKIRERNKPEIFELIQEVFSVLKATHVTHMKQIKQSVLDGTSKWSAKISITVLCAQGLQAKDKTGSSDPYVTVQVGKTKKRTKTIYGNLNPVWEETFNFECHNSSDRIKVRVWDEDDDIKSRVKQKFKRESDDFLGQTIIEVRTLSGEMDVWYNLDKRTDKSAVSGAIRMHISVEIKGEETVAPYHVQYTCLHENLFHYVTDIQNNGVVKIPDAKGDDAWKVYFEETPQEIVDEFAMRYGVESIYQAMTHFACLSSKYMCPGVPAVMSTLLANINAYYAHTTQATNNVSASDRFAASNFGKERFVKLLDQLHNSLRIDLSMYRNNFPASSPERLQDLKSTVDLLTSITFFRMKVQELQSPPRASQVVKDCVKACLNSTYEYIFNNCHELYSREYQTDPAKQGAVPPEEQGPSIKNLDFWSKLITLIVSIIEEDKNSYTPCLNQFPQELNVGKISAEVMWNLFAQDMKYAMEEHEKNRLCKSADYMNLHFKVKWLYNEYCKDLPFFKSRVPEYPAWFEPFVIQWLDENEEVSRDFLHGALERDKKDGFQVTSEHALFSCSVVDVFSQLNQSFEIIRKLECPDPQIVGHYMKRFAKTISNVLLSYADIISKLFANYVTMEKVPCILINNIQQLRVQLEKMFEAMGGKDLCVEASDFLKDLQVKLNNVMDDLSRVFAVSFQPHIEENVKQMGDILAQVKGTSNVGNASSVAQDADNVLQPIMEFLDSNLTLFAKICEKTVLKRVLKELWKLVMNTMEKTIVLPPLTDQTGRLKSASHSDGTQLIFNAAKELGQLSKLKEHMVREEAKALTPKQCAVIELALDTIKQYFHAGGVGLKKTFLEKSPDLQSLHYALSLYTQATDKLIKTFVQSQNAQVFGGKGVRFTTSEDVYPEKGSGVDDAVGEVSIHVEIFTHPNTGEHKVTVKVVAANDLRWQTQGIFRPFVEVFIIGPHLSDKKRKYATKSKNNSWAPKYNETFTFTLSSEVGPECYELQVCVKDYCFAREDRTVGMAVLQLKDVASKGSVACWLPLGKRVHMDETGLTVLRILSQRNNDDVAKEFVKLKSDQRSAEEGRG</sequence>
<dbReference type="InterPro" id="IPR014770">
    <property type="entry name" value="Munc13_1"/>
</dbReference>
<gene>
    <name evidence="20" type="ORF">MMEN_LOCUS1711</name>
</gene>
<dbReference type="SUPFAM" id="SSF49562">
    <property type="entry name" value="C2 domain (Calcium/lipid-binding domain, CaLB)"/>
    <property type="match status" value="3"/>
</dbReference>
<dbReference type="GO" id="GO:0035249">
    <property type="term" value="P:synaptic transmission, glutamatergic"/>
    <property type="evidence" value="ECO:0007669"/>
    <property type="project" value="TreeGrafter"/>
</dbReference>
<dbReference type="GO" id="GO:0005516">
    <property type="term" value="F:calmodulin binding"/>
    <property type="evidence" value="ECO:0007669"/>
    <property type="project" value="TreeGrafter"/>
</dbReference>
<feature type="domain" description="MHD2" evidence="19">
    <location>
        <begin position="1462"/>
        <end position="1614"/>
    </location>
</feature>
<dbReference type="GO" id="GO:0017075">
    <property type="term" value="F:syntaxin-1 binding"/>
    <property type="evidence" value="ECO:0007669"/>
    <property type="project" value="TreeGrafter"/>
</dbReference>
<dbReference type="FunFam" id="2.60.40.150:FF:000002">
    <property type="entry name" value="Protein unc-13 homolog B"/>
    <property type="match status" value="1"/>
</dbReference>
<dbReference type="Pfam" id="PF00130">
    <property type="entry name" value="C1_1"/>
    <property type="match status" value="1"/>
</dbReference>
<keyword evidence="13" id="KW-0472">Membrane</keyword>
<dbReference type="GO" id="GO:0042734">
    <property type="term" value="C:presynaptic membrane"/>
    <property type="evidence" value="ECO:0007669"/>
    <property type="project" value="TreeGrafter"/>
</dbReference>
<dbReference type="CDD" id="cd08394">
    <property type="entry name" value="C2A_Munc13"/>
    <property type="match status" value="1"/>
</dbReference>
<proteinExistence type="predicted"/>
<evidence type="ECO:0000256" key="6">
    <source>
        <dbReference type="ARBA" id="ARBA00022723"/>
    </source>
</evidence>
<dbReference type="Gene3D" id="2.60.40.150">
    <property type="entry name" value="C2 domain"/>
    <property type="match status" value="3"/>
</dbReference>
<feature type="domain" description="C2" evidence="16">
    <location>
        <begin position="1647"/>
        <end position="1774"/>
    </location>
</feature>
<dbReference type="PROSITE" id="PS00479">
    <property type="entry name" value="ZF_DAG_PE_1"/>
    <property type="match status" value="1"/>
</dbReference>
<dbReference type="EMBL" id="CAJRST010000002">
    <property type="protein sequence ID" value="CAG5864867.1"/>
    <property type="molecule type" value="Genomic_DNA"/>
</dbReference>
<evidence type="ECO:0000256" key="14">
    <source>
        <dbReference type="ARBA" id="ARBA00034103"/>
    </source>
</evidence>
<dbReference type="GO" id="GO:0005509">
    <property type="term" value="F:calcium ion binding"/>
    <property type="evidence" value="ECO:0007669"/>
    <property type="project" value="InterPro"/>
</dbReference>
<keyword evidence="6" id="KW-0479">Metal-binding</keyword>
<keyword evidence="10" id="KW-0106">Calcium</keyword>
<dbReference type="GO" id="GO:0016082">
    <property type="term" value="P:synaptic vesicle priming"/>
    <property type="evidence" value="ECO:0007669"/>
    <property type="project" value="TreeGrafter"/>
</dbReference>
<dbReference type="InterPro" id="IPR046349">
    <property type="entry name" value="C1-like_sf"/>
</dbReference>
<dbReference type="GO" id="GO:0031594">
    <property type="term" value="C:neuromuscular junction"/>
    <property type="evidence" value="ECO:0007669"/>
    <property type="project" value="TreeGrafter"/>
</dbReference>
<dbReference type="GO" id="GO:0061789">
    <property type="term" value="P:dense core granule priming"/>
    <property type="evidence" value="ECO:0007669"/>
    <property type="project" value="TreeGrafter"/>
</dbReference>
<dbReference type="SMART" id="SM00239">
    <property type="entry name" value="C2"/>
    <property type="match status" value="3"/>
</dbReference>
<feature type="domain" description="C2" evidence="16">
    <location>
        <begin position="779"/>
        <end position="903"/>
    </location>
</feature>
<dbReference type="PROSITE" id="PS51259">
    <property type="entry name" value="MHD2"/>
    <property type="match status" value="1"/>
</dbReference>
<dbReference type="GO" id="GO:0099525">
    <property type="term" value="P:presynaptic dense core vesicle exocytosis"/>
    <property type="evidence" value="ECO:0007669"/>
    <property type="project" value="TreeGrafter"/>
</dbReference>
<dbReference type="FunFam" id="2.60.40.150:FF:000031">
    <property type="entry name" value="Protein unc-13 homolog B"/>
    <property type="match status" value="1"/>
</dbReference>
<keyword evidence="7" id="KW-0677">Repeat</keyword>
<dbReference type="FunFam" id="1.10.357.50:FF:000001">
    <property type="entry name" value="Protein unc-13 homolog B"/>
    <property type="match status" value="1"/>
</dbReference>
<dbReference type="GO" id="GO:0043195">
    <property type="term" value="C:terminal bouton"/>
    <property type="evidence" value="ECO:0007669"/>
    <property type="project" value="TreeGrafter"/>
</dbReference>